<feature type="domain" description="Major facilitator superfamily (MFS) profile" evidence="7">
    <location>
        <begin position="87"/>
        <end position="500"/>
    </location>
</feature>
<dbReference type="InterPro" id="IPR036259">
    <property type="entry name" value="MFS_trans_sf"/>
</dbReference>
<dbReference type="CDD" id="cd17323">
    <property type="entry name" value="MFS_Tpo1_MDR_like"/>
    <property type="match status" value="1"/>
</dbReference>
<protein>
    <submittedName>
        <fullName evidence="8">MFS general substrate transporter</fullName>
    </submittedName>
</protein>
<evidence type="ECO:0000259" key="7">
    <source>
        <dbReference type="PROSITE" id="PS50850"/>
    </source>
</evidence>
<evidence type="ECO:0000256" key="4">
    <source>
        <dbReference type="ARBA" id="ARBA00023136"/>
    </source>
</evidence>
<feature type="transmembrane region" description="Helical" evidence="6">
    <location>
        <begin position="239"/>
        <end position="261"/>
    </location>
</feature>
<dbReference type="InterPro" id="IPR011701">
    <property type="entry name" value="MFS"/>
</dbReference>
<feature type="transmembrane region" description="Helical" evidence="6">
    <location>
        <begin position="86"/>
        <end position="106"/>
    </location>
</feature>
<dbReference type="InterPro" id="IPR020846">
    <property type="entry name" value="MFS_dom"/>
</dbReference>
<evidence type="ECO:0000313" key="8">
    <source>
        <dbReference type="EMBL" id="ORX50926.1"/>
    </source>
</evidence>
<accession>A0A1X2GD02</accession>
<feature type="transmembrane region" description="Helical" evidence="6">
    <location>
        <begin position="212"/>
        <end position="233"/>
    </location>
</feature>
<comment type="subcellular location">
    <subcellularLocation>
        <location evidence="1">Membrane</location>
        <topology evidence="1">Multi-pass membrane protein</topology>
    </subcellularLocation>
</comment>
<dbReference type="STRING" id="101127.A0A1X2GD02"/>
<dbReference type="PANTHER" id="PTHR23502">
    <property type="entry name" value="MAJOR FACILITATOR SUPERFAMILY"/>
    <property type="match status" value="1"/>
</dbReference>
<dbReference type="PROSITE" id="PS50850">
    <property type="entry name" value="MFS"/>
    <property type="match status" value="1"/>
</dbReference>
<keyword evidence="3 6" id="KW-1133">Transmembrane helix</keyword>
<dbReference type="Pfam" id="PF07690">
    <property type="entry name" value="MFS_1"/>
    <property type="match status" value="1"/>
</dbReference>
<evidence type="ECO:0000256" key="3">
    <source>
        <dbReference type="ARBA" id="ARBA00022989"/>
    </source>
</evidence>
<dbReference type="OrthoDB" id="440553at2759"/>
<keyword evidence="4 6" id="KW-0472">Membrane</keyword>
<evidence type="ECO:0000256" key="2">
    <source>
        <dbReference type="ARBA" id="ARBA00022692"/>
    </source>
</evidence>
<feature type="transmembrane region" description="Helical" evidence="6">
    <location>
        <begin position="476"/>
        <end position="497"/>
    </location>
</feature>
<keyword evidence="2 6" id="KW-0812">Transmembrane</keyword>
<dbReference type="GO" id="GO:0005886">
    <property type="term" value="C:plasma membrane"/>
    <property type="evidence" value="ECO:0007669"/>
    <property type="project" value="TreeGrafter"/>
</dbReference>
<comment type="caution">
    <text evidence="8">The sequence shown here is derived from an EMBL/GenBank/DDBJ whole genome shotgun (WGS) entry which is preliminary data.</text>
</comment>
<feature type="region of interest" description="Disordered" evidence="5">
    <location>
        <begin position="1"/>
        <end position="55"/>
    </location>
</feature>
<sequence>MSDPNKKQAIDSSESNAGLEKGKDSKGGSAKLDHGSAQVDPEDKSEETEEDPAVTPAAKKWWQFWRPDPVLLAMDPKNFPKRTKQLILMTVAFATLIGPISTTIYIPALVEIQAYFHATDTEINGTLSAFTFSLAVFPMFWASFADVYGRRRGYLISFIIYIIGAIGCATSVNVHMFIAFRVISGLGCSSILSNGAGTIADCFVPAERGRAFAIYSTGPLLGPALGPIIGGYLNSGLGWRSNLAFVAILGGLIWLCILFFLPETSRQQPGKDGETVKQSKIVNPFLPLLLFKYTNLTLTVLYSGIAFMMFYLVNTTFTRTLSLQYGLSTGTIGLCYLPLAVGAIAGNQFGGRFSDHIFNKRVAKVRERDGEEAKIYPEMRISGLVLAASVTLGLFGYIAFGWTVQKNTHFAFPLIAIFFLAVGLMTPTIFLATYIVDSFRSKGASATACLSLFRFIMAGIGSLIASDLENALGNGILFSMCGGIMVLLSLSVFYVMYHPEKWAAEREQKG</sequence>
<feature type="transmembrane region" description="Helical" evidence="6">
    <location>
        <begin position="293"/>
        <end position="313"/>
    </location>
</feature>
<organism evidence="8 9">
    <name type="scientific">Hesseltinella vesiculosa</name>
    <dbReference type="NCBI Taxonomy" id="101127"/>
    <lineage>
        <taxon>Eukaryota</taxon>
        <taxon>Fungi</taxon>
        <taxon>Fungi incertae sedis</taxon>
        <taxon>Mucoromycota</taxon>
        <taxon>Mucoromycotina</taxon>
        <taxon>Mucoromycetes</taxon>
        <taxon>Mucorales</taxon>
        <taxon>Cunninghamellaceae</taxon>
        <taxon>Hesseltinella</taxon>
    </lineage>
</organism>
<evidence type="ECO:0000256" key="6">
    <source>
        <dbReference type="SAM" id="Phobius"/>
    </source>
</evidence>
<feature type="transmembrane region" description="Helical" evidence="6">
    <location>
        <begin position="384"/>
        <end position="404"/>
    </location>
</feature>
<feature type="transmembrane region" description="Helical" evidence="6">
    <location>
        <begin position="410"/>
        <end position="436"/>
    </location>
</feature>
<feature type="compositionally biased region" description="Basic and acidic residues" evidence="5">
    <location>
        <begin position="20"/>
        <end position="34"/>
    </location>
</feature>
<evidence type="ECO:0000256" key="5">
    <source>
        <dbReference type="SAM" id="MobiDB-lite"/>
    </source>
</evidence>
<dbReference type="Gene3D" id="1.20.1720.10">
    <property type="entry name" value="Multidrug resistance protein D"/>
    <property type="match status" value="1"/>
</dbReference>
<gene>
    <name evidence="8" type="ORF">DM01DRAFT_1324732</name>
</gene>
<feature type="transmembrane region" description="Helical" evidence="6">
    <location>
        <begin position="443"/>
        <end position="464"/>
    </location>
</feature>
<keyword evidence="9" id="KW-1185">Reference proteome</keyword>
<feature type="compositionally biased region" description="Acidic residues" evidence="5">
    <location>
        <begin position="43"/>
        <end position="52"/>
    </location>
</feature>
<dbReference type="PANTHER" id="PTHR23502:SF5">
    <property type="entry name" value="QUINIDINE RESISTANCE PROTEIN 3"/>
    <property type="match status" value="1"/>
</dbReference>
<feature type="transmembrane region" description="Helical" evidence="6">
    <location>
        <begin position="126"/>
        <end position="147"/>
    </location>
</feature>
<feature type="transmembrane region" description="Helical" evidence="6">
    <location>
        <begin position="178"/>
        <end position="200"/>
    </location>
</feature>
<dbReference type="SUPFAM" id="SSF103473">
    <property type="entry name" value="MFS general substrate transporter"/>
    <property type="match status" value="1"/>
</dbReference>
<dbReference type="Proteomes" id="UP000242146">
    <property type="component" value="Unassembled WGS sequence"/>
</dbReference>
<proteinExistence type="predicted"/>
<evidence type="ECO:0000313" key="9">
    <source>
        <dbReference type="Proteomes" id="UP000242146"/>
    </source>
</evidence>
<dbReference type="AlphaFoldDB" id="A0A1X2GD02"/>
<dbReference type="GO" id="GO:0022857">
    <property type="term" value="F:transmembrane transporter activity"/>
    <property type="evidence" value="ECO:0007669"/>
    <property type="project" value="InterPro"/>
</dbReference>
<name>A0A1X2GD02_9FUNG</name>
<evidence type="ECO:0000256" key="1">
    <source>
        <dbReference type="ARBA" id="ARBA00004141"/>
    </source>
</evidence>
<dbReference type="EMBL" id="MCGT01000022">
    <property type="protein sequence ID" value="ORX50926.1"/>
    <property type="molecule type" value="Genomic_DNA"/>
</dbReference>
<reference evidence="8 9" key="1">
    <citation type="submission" date="2016-07" db="EMBL/GenBank/DDBJ databases">
        <title>Pervasive Adenine N6-methylation of Active Genes in Fungi.</title>
        <authorList>
            <consortium name="DOE Joint Genome Institute"/>
            <person name="Mondo S.J."/>
            <person name="Dannebaum R.O."/>
            <person name="Kuo R.C."/>
            <person name="Labutti K."/>
            <person name="Haridas S."/>
            <person name="Kuo A."/>
            <person name="Salamov A."/>
            <person name="Ahrendt S.R."/>
            <person name="Lipzen A."/>
            <person name="Sullivan W."/>
            <person name="Andreopoulos W.B."/>
            <person name="Clum A."/>
            <person name="Lindquist E."/>
            <person name="Daum C."/>
            <person name="Ramamoorthy G.K."/>
            <person name="Gryganskyi A."/>
            <person name="Culley D."/>
            <person name="Magnuson J.K."/>
            <person name="James T.Y."/>
            <person name="O'Malley M.A."/>
            <person name="Stajich J.E."/>
            <person name="Spatafora J.W."/>
            <person name="Visel A."/>
            <person name="Grigoriev I.V."/>
        </authorList>
    </citation>
    <scope>NUCLEOTIDE SEQUENCE [LARGE SCALE GENOMIC DNA]</scope>
    <source>
        <strain evidence="8 9">NRRL 3301</strain>
    </source>
</reference>
<feature type="transmembrane region" description="Helical" evidence="6">
    <location>
        <begin position="325"/>
        <end position="345"/>
    </location>
</feature>
<feature type="transmembrane region" description="Helical" evidence="6">
    <location>
        <begin position="154"/>
        <end position="172"/>
    </location>
</feature>